<gene>
    <name evidence="1" type="ORF">MYCOZU2_03909</name>
</gene>
<evidence type="ECO:0000313" key="2">
    <source>
        <dbReference type="Proteomes" id="UP000198286"/>
    </source>
</evidence>
<protein>
    <recommendedName>
        <fullName evidence="3">Helix-turn-helix domain-containing protein</fullName>
    </recommendedName>
</protein>
<proteinExistence type="predicted"/>
<evidence type="ECO:0008006" key="3">
    <source>
        <dbReference type="Google" id="ProtNLM"/>
    </source>
</evidence>
<accession>A0A7U5MML9</accession>
<name>A0A7U5MML9_MYCIT</name>
<dbReference type="Proteomes" id="UP000198286">
    <property type="component" value="Chromosome"/>
</dbReference>
<sequence>MSTRVDPEFASAKWLGNQFDIEPRTVRDLSRRGLFPAYRLSHKVIRYRVSEVRAALEAGAR</sequence>
<evidence type="ECO:0000313" key="1">
    <source>
        <dbReference type="EMBL" id="ASL16282.1"/>
    </source>
</evidence>
<reference evidence="1 2" key="1">
    <citation type="journal article" date="2017" name="Lancet Infect. Dis.">
        <title>Global outbreak of severe Mycobacterium chimaera disease after cardiac surgery: a molecular epidemiological study.</title>
        <authorList>
            <person name="van Ingen J."/>
            <person name="Kohl T."/>
            <person name="Kranzer K."/>
            <person name="Hasse B."/>
            <person name="Keller P."/>
            <person name="Szafranska A."/>
            <person name="Hillemann D."/>
            <person name="Chand M."/>
            <person name="Schreiber P."/>
            <person name="Sommerstein R."/>
            <person name="Berger C."/>
            <person name="Genoni M."/>
            <person name="Ruegg C."/>
            <person name="Troillet N."/>
            <person name="Widmer A.F."/>
            <person name="Becker S.L."/>
            <person name="Herrmann M."/>
            <person name="Eckmanns T."/>
            <person name="Haller S."/>
            <person name="Hoeller C."/>
            <person name="Debast S.B."/>
            <person name="Wolfhagen M.J."/>
            <person name="Hopman J."/>
            <person name="Kluytmans J."/>
            <person name="Langelaar M."/>
            <person name="Notermans D.W."/>
            <person name="ten Oever J."/>
            <person name="van den Barselaar P."/>
            <person name="Vonk A.B.A."/>
            <person name="Vos M.C."/>
            <person name="Ahmed N."/>
            <person name="Brown T."/>
            <person name="Crook D."/>
            <person name="Lamagni T."/>
            <person name="Phin N."/>
            <person name="Smith E.G."/>
            <person name="Zambon M."/>
            <person name="Serr A."/>
            <person name="Goetting T."/>
            <person name="Ebner W."/>
            <person name="Thuermer A."/>
            <person name="Utpatel C."/>
            <person name="Sproer C."/>
            <person name="Bunk B."/>
            <person name="Nubel U."/>
            <person name="Bloemberg G."/>
            <person name="Bottger E."/>
            <person name="Niemann S."/>
            <person name="Wagner D."/>
            <person name="Sax H."/>
        </authorList>
    </citation>
    <scope>NUCLEOTIDE SEQUENCE [LARGE SCALE GENOMIC DNA]</scope>
    <source>
        <strain evidence="1 2">ZUERICH-2</strain>
    </source>
</reference>
<dbReference type="AlphaFoldDB" id="A0A7U5MML9"/>
<organism evidence="1 2">
    <name type="scientific">Mycobacterium intracellulare subsp. chimaera</name>
    <dbReference type="NCBI Taxonomy" id="222805"/>
    <lineage>
        <taxon>Bacteria</taxon>
        <taxon>Bacillati</taxon>
        <taxon>Actinomycetota</taxon>
        <taxon>Actinomycetes</taxon>
        <taxon>Mycobacteriales</taxon>
        <taxon>Mycobacteriaceae</taxon>
        <taxon>Mycobacterium</taxon>
        <taxon>Mycobacterium avium complex (MAC)</taxon>
    </lineage>
</organism>
<dbReference type="EMBL" id="CP015267">
    <property type="protein sequence ID" value="ASL16282.1"/>
    <property type="molecule type" value="Genomic_DNA"/>
</dbReference>